<evidence type="ECO:0000313" key="2">
    <source>
        <dbReference type="EnsemblMetazoa" id="AAEL025896-PA"/>
    </source>
</evidence>
<dbReference type="AlphaFoldDB" id="A0A6I8U6G0"/>
<sequence length="151" mass="16034">MASVDTNETAVVQKSRSFGAEFRKFISSPQCPASDISASTKKARTLQGSGVKLSCETENASVNDSAGSKQNQIYRAVLRNIANSPKTKPKGTPSGANSHRGFQDAKSKNLLLKNVSVAQKQAVGSDFSSGSSHNRSSQHLNGFNAHTLVDH</sequence>
<dbReference type="InParanoid" id="A0A6I8U6G0"/>
<evidence type="ECO:0000256" key="1">
    <source>
        <dbReference type="SAM" id="MobiDB-lite"/>
    </source>
</evidence>
<feature type="region of interest" description="Disordered" evidence="1">
    <location>
        <begin position="123"/>
        <end position="151"/>
    </location>
</feature>
<dbReference type="EnsemblMetazoa" id="AAEL025896-RA">
    <property type="protein sequence ID" value="AAEL025896-PA"/>
    <property type="gene ID" value="AAEL025896"/>
</dbReference>
<reference evidence="2" key="2">
    <citation type="submission" date="2020-05" db="UniProtKB">
        <authorList>
            <consortium name="EnsemblMetazoa"/>
        </authorList>
    </citation>
    <scope>IDENTIFICATION</scope>
    <source>
        <strain evidence="2">LVP_AGWG</strain>
    </source>
</reference>
<accession>A0A6I8U6G0</accession>
<dbReference type="Proteomes" id="UP000008820">
    <property type="component" value="Chromosome 3"/>
</dbReference>
<gene>
    <name evidence="2" type="primary">110679181</name>
</gene>
<evidence type="ECO:0000313" key="3">
    <source>
        <dbReference type="Proteomes" id="UP000008820"/>
    </source>
</evidence>
<keyword evidence="3" id="KW-1185">Reference proteome</keyword>
<organism evidence="2 3">
    <name type="scientific">Aedes aegypti</name>
    <name type="common">Yellowfever mosquito</name>
    <name type="synonym">Culex aegypti</name>
    <dbReference type="NCBI Taxonomy" id="7159"/>
    <lineage>
        <taxon>Eukaryota</taxon>
        <taxon>Metazoa</taxon>
        <taxon>Ecdysozoa</taxon>
        <taxon>Arthropoda</taxon>
        <taxon>Hexapoda</taxon>
        <taxon>Insecta</taxon>
        <taxon>Pterygota</taxon>
        <taxon>Neoptera</taxon>
        <taxon>Endopterygota</taxon>
        <taxon>Diptera</taxon>
        <taxon>Nematocera</taxon>
        <taxon>Culicoidea</taxon>
        <taxon>Culicidae</taxon>
        <taxon>Culicinae</taxon>
        <taxon>Aedini</taxon>
        <taxon>Aedes</taxon>
        <taxon>Stegomyia</taxon>
    </lineage>
</organism>
<reference evidence="2 3" key="1">
    <citation type="submission" date="2017-06" db="EMBL/GenBank/DDBJ databases">
        <title>Aedes aegypti genome working group (AGWG) sequencing and assembly.</title>
        <authorList>
            <consortium name="Aedes aegypti Genome Working Group (AGWG)"/>
            <person name="Matthews B.J."/>
        </authorList>
    </citation>
    <scope>NUCLEOTIDE SEQUENCE [LARGE SCALE GENOMIC DNA]</scope>
    <source>
        <strain evidence="2 3">LVP_AGWG</strain>
    </source>
</reference>
<feature type="region of interest" description="Disordered" evidence="1">
    <location>
        <begin position="81"/>
        <end position="105"/>
    </location>
</feature>
<name>A0A6I8U6G0_AEDAE</name>
<protein>
    <submittedName>
        <fullName evidence="2">Uncharacterized protein</fullName>
    </submittedName>
</protein>
<proteinExistence type="predicted"/>
<feature type="compositionally biased region" description="Low complexity" evidence="1">
    <location>
        <begin position="125"/>
        <end position="137"/>
    </location>
</feature>